<gene>
    <name evidence="2" type="ORF">Nepgr_017083</name>
</gene>
<evidence type="ECO:0000313" key="3">
    <source>
        <dbReference type="Proteomes" id="UP001279734"/>
    </source>
</evidence>
<name>A0AAD3SRR3_NEPGR</name>
<evidence type="ECO:0000256" key="1">
    <source>
        <dbReference type="SAM" id="Phobius"/>
    </source>
</evidence>
<keyword evidence="1" id="KW-1133">Transmembrane helix</keyword>
<keyword evidence="1" id="KW-0472">Membrane</keyword>
<keyword evidence="1" id="KW-0812">Transmembrane</keyword>
<accession>A0AAD3SRR3</accession>
<sequence>MDRLSSILHAMWNKFADPQDYRVEKTALSMGFLSMCFQLQLPFELIDGYPVPTVIFKGRPSYFHAFVVLLMCTFSCSLITFLVRQLRPKLAGYCRLITLFSLIAAVAIFCGLAIVNPPPSPSVSSFWTLVSDALFFLFTLL</sequence>
<feature type="transmembrane region" description="Helical" evidence="1">
    <location>
        <begin position="61"/>
        <end position="84"/>
    </location>
</feature>
<reference evidence="2" key="1">
    <citation type="submission" date="2023-05" db="EMBL/GenBank/DDBJ databases">
        <title>Nepenthes gracilis genome sequencing.</title>
        <authorList>
            <person name="Fukushima K."/>
        </authorList>
    </citation>
    <scope>NUCLEOTIDE SEQUENCE</scope>
    <source>
        <strain evidence="2">SING2019-196</strain>
    </source>
</reference>
<organism evidence="2 3">
    <name type="scientific">Nepenthes gracilis</name>
    <name type="common">Slender pitcher plant</name>
    <dbReference type="NCBI Taxonomy" id="150966"/>
    <lineage>
        <taxon>Eukaryota</taxon>
        <taxon>Viridiplantae</taxon>
        <taxon>Streptophyta</taxon>
        <taxon>Embryophyta</taxon>
        <taxon>Tracheophyta</taxon>
        <taxon>Spermatophyta</taxon>
        <taxon>Magnoliopsida</taxon>
        <taxon>eudicotyledons</taxon>
        <taxon>Gunneridae</taxon>
        <taxon>Pentapetalae</taxon>
        <taxon>Caryophyllales</taxon>
        <taxon>Nepenthaceae</taxon>
        <taxon>Nepenthes</taxon>
    </lineage>
</organism>
<keyword evidence="3" id="KW-1185">Reference proteome</keyword>
<dbReference type="EMBL" id="BSYO01000015">
    <property type="protein sequence ID" value="GMH15242.1"/>
    <property type="molecule type" value="Genomic_DNA"/>
</dbReference>
<dbReference type="AlphaFoldDB" id="A0AAD3SRR3"/>
<feature type="transmembrane region" description="Helical" evidence="1">
    <location>
        <begin position="96"/>
        <end position="115"/>
    </location>
</feature>
<dbReference type="Proteomes" id="UP001279734">
    <property type="component" value="Unassembled WGS sequence"/>
</dbReference>
<evidence type="ECO:0000313" key="2">
    <source>
        <dbReference type="EMBL" id="GMH15242.1"/>
    </source>
</evidence>
<protein>
    <submittedName>
        <fullName evidence="2">Uncharacterized protein</fullName>
    </submittedName>
</protein>
<proteinExistence type="predicted"/>
<comment type="caution">
    <text evidence="2">The sequence shown here is derived from an EMBL/GenBank/DDBJ whole genome shotgun (WGS) entry which is preliminary data.</text>
</comment>